<dbReference type="EMBL" id="AYSV01000016">
    <property type="protein sequence ID" value="ETD72830.1"/>
    <property type="molecule type" value="Genomic_DNA"/>
</dbReference>
<gene>
    <name evidence="2" type="ORF">V757_01970</name>
</gene>
<comment type="caution">
    <text evidence="2">The sequence shown here is derived from an EMBL/GenBank/DDBJ whole genome shotgun (WGS) entry which is preliminary data.</text>
</comment>
<protein>
    <submittedName>
        <fullName evidence="2">Uncharacterized protein</fullName>
    </submittedName>
</protein>
<reference evidence="2 3" key="1">
    <citation type="submission" date="2013-11" db="EMBL/GenBank/DDBJ databases">
        <title>Genomic analysis of Pelistega sp. HM-7.</title>
        <authorList>
            <person name="Kumbhare S.V."/>
            <person name="Shetty S.A."/>
            <person name="Sharma O."/>
            <person name="Dhotre D.P."/>
        </authorList>
    </citation>
    <scope>NUCLEOTIDE SEQUENCE [LARGE SCALE GENOMIC DNA]</scope>
    <source>
        <strain evidence="2 3">HM-7</strain>
    </source>
</reference>
<keyword evidence="1" id="KW-0812">Transmembrane</keyword>
<feature type="transmembrane region" description="Helical" evidence="1">
    <location>
        <begin position="27"/>
        <end position="49"/>
    </location>
</feature>
<keyword evidence="1" id="KW-0472">Membrane</keyword>
<evidence type="ECO:0000313" key="2">
    <source>
        <dbReference type="EMBL" id="ETD72830.1"/>
    </source>
</evidence>
<sequence>MPILFTLIITIGTIANGFIFTLTSPHTVGFYLLGTSTACLMALFVALVVSHLERLFGAMEGK</sequence>
<evidence type="ECO:0000256" key="1">
    <source>
        <dbReference type="SAM" id="Phobius"/>
    </source>
</evidence>
<organism evidence="2 3">
    <name type="scientific">Pelistega indica</name>
    <dbReference type="NCBI Taxonomy" id="1414851"/>
    <lineage>
        <taxon>Bacteria</taxon>
        <taxon>Pseudomonadati</taxon>
        <taxon>Pseudomonadota</taxon>
        <taxon>Betaproteobacteria</taxon>
        <taxon>Burkholderiales</taxon>
        <taxon>Alcaligenaceae</taxon>
        <taxon>Pelistega</taxon>
    </lineage>
</organism>
<dbReference type="Proteomes" id="UP000018766">
    <property type="component" value="Unassembled WGS sequence"/>
</dbReference>
<accession>V8G8T0</accession>
<proteinExistence type="predicted"/>
<dbReference type="AlphaFoldDB" id="V8G8T0"/>
<name>V8G8T0_9BURK</name>
<keyword evidence="1" id="KW-1133">Transmembrane helix</keyword>
<dbReference type="RefSeq" id="WP_023949333.1">
    <property type="nucleotide sequence ID" value="NZ_AYSV01000016.1"/>
</dbReference>
<evidence type="ECO:0000313" key="3">
    <source>
        <dbReference type="Proteomes" id="UP000018766"/>
    </source>
</evidence>
<keyword evidence="3" id="KW-1185">Reference proteome</keyword>